<dbReference type="GO" id="GO:0005886">
    <property type="term" value="C:plasma membrane"/>
    <property type="evidence" value="ECO:0007669"/>
    <property type="project" value="TreeGrafter"/>
</dbReference>
<keyword evidence="5" id="KW-1185">Reference proteome</keyword>
<feature type="region of interest" description="Disordered" evidence="3">
    <location>
        <begin position="425"/>
        <end position="492"/>
    </location>
</feature>
<feature type="compositionally biased region" description="Basic residues" evidence="3">
    <location>
        <begin position="427"/>
        <end position="436"/>
    </location>
</feature>
<keyword evidence="1" id="KW-0547">Nucleotide-binding</keyword>
<dbReference type="NCBIfam" id="TIGR01007">
    <property type="entry name" value="eps_fam"/>
    <property type="match status" value="1"/>
</dbReference>
<dbReference type="Proteomes" id="UP000182130">
    <property type="component" value="Unassembled WGS sequence"/>
</dbReference>
<proteinExistence type="predicted"/>
<keyword evidence="2" id="KW-0067">ATP-binding</keyword>
<dbReference type="CDD" id="cd05387">
    <property type="entry name" value="BY-kinase"/>
    <property type="match status" value="1"/>
</dbReference>
<dbReference type="EMBL" id="FNEI01000001">
    <property type="protein sequence ID" value="SDI23963.1"/>
    <property type="molecule type" value="Genomic_DNA"/>
</dbReference>
<dbReference type="Gene3D" id="3.40.50.300">
    <property type="entry name" value="P-loop containing nucleotide triphosphate hydrolases"/>
    <property type="match status" value="1"/>
</dbReference>
<feature type="compositionally biased region" description="Basic and acidic residues" evidence="3">
    <location>
        <begin position="454"/>
        <end position="472"/>
    </location>
</feature>
<evidence type="ECO:0000256" key="1">
    <source>
        <dbReference type="ARBA" id="ARBA00022741"/>
    </source>
</evidence>
<dbReference type="SUPFAM" id="SSF52540">
    <property type="entry name" value="P-loop containing nucleoside triphosphate hydrolases"/>
    <property type="match status" value="1"/>
</dbReference>
<reference evidence="5" key="1">
    <citation type="submission" date="2016-10" db="EMBL/GenBank/DDBJ databases">
        <authorList>
            <person name="Varghese N."/>
            <person name="Submissions S."/>
        </authorList>
    </citation>
    <scope>NUCLEOTIDE SEQUENCE [LARGE SCALE GENOMIC DNA]</scope>
    <source>
        <strain evidence="5">CGMCC 1.10783</strain>
    </source>
</reference>
<accession>A0A1G8IYR6</accession>
<protein>
    <submittedName>
        <fullName evidence="4">Capsular exopolysaccharide family</fullName>
    </submittedName>
</protein>
<dbReference type="STRING" id="1045773.SAMN05216555_101397"/>
<evidence type="ECO:0000313" key="4">
    <source>
        <dbReference type="EMBL" id="SDI23963.1"/>
    </source>
</evidence>
<dbReference type="AlphaFoldDB" id="A0A1G8IYR6"/>
<sequence length="492" mass="51553">MLVCAVAGLGAAAIVTENMQPQYQSTVRFLVVSPPATGQSALQSDELSRGRIATYAALVKNDLFVERILRDSGVPVDGAQALDAISASGDRDTLLLTVVVTMPDASDAVAAASAIAKNFGPAVNELEEGRRPEGSSQTVLTVVSGPTPEDAPVAPRVGLNLGLGLLLGVALGIGIAVGRRLMDHSLRTPEQVEAATGLPLLARIPHASAARSFEKLLQRRSDSLVDEAGRRLRTNVDHLSQSQHLHSVTVTSATAGEGKTTAALLLAKAWAESGHTVLLLEADLRHPELALELGLAKTTGLSNVLSGQLPLDKVIQRTAFEGLHTIGAGTVPLQPTELLSSKQTPLVLAALKERYSRIVVDATALQPLSDGALMGSLTDGVVVVVRHERVTRQMLALALDNLRAVDSRILGVALNALPDRFAEAHRRGAPRTRRAHRAETVDPGRVRGWPEPGEAARHDDGGSGPGREKDRGSGGSAADDPDGAALPPPRRG</sequence>
<dbReference type="GO" id="GO:0004713">
    <property type="term" value="F:protein tyrosine kinase activity"/>
    <property type="evidence" value="ECO:0007669"/>
    <property type="project" value="TreeGrafter"/>
</dbReference>
<dbReference type="InterPro" id="IPR050445">
    <property type="entry name" value="Bact_polysacc_biosynth/exp"/>
</dbReference>
<evidence type="ECO:0000313" key="5">
    <source>
        <dbReference type="Proteomes" id="UP000182130"/>
    </source>
</evidence>
<dbReference type="GO" id="GO:0005524">
    <property type="term" value="F:ATP binding"/>
    <property type="evidence" value="ECO:0007669"/>
    <property type="project" value="UniProtKB-KW"/>
</dbReference>
<dbReference type="InterPro" id="IPR027417">
    <property type="entry name" value="P-loop_NTPase"/>
</dbReference>
<dbReference type="PANTHER" id="PTHR32309">
    <property type="entry name" value="TYROSINE-PROTEIN KINASE"/>
    <property type="match status" value="1"/>
</dbReference>
<dbReference type="InterPro" id="IPR005702">
    <property type="entry name" value="Wzc-like_C"/>
</dbReference>
<evidence type="ECO:0000256" key="2">
    <source>
        <dbReference type="ARBA" id="ARBA00022840"/>
    </source>
</evidence>
<organism evidence="4 5">
    <name type="scientific">Arthrobacter cupressi</name>
    <dbReference type="NCBI Taxonomy" id="1045773"/>
    <lineage>
        <taxon>Bacteria</taxon>
        <taxon>Bacillati</taxon>
        <taxon>Actinomycetota</taxon>
        <taxon>Actinomycetes</taxon>
        <taxon>Micrococcales</taxon>
        <taxon>Micrococcaceae</taxon>
        <taxon>Arthrobacter</taxon>
    </lineage>
</organism>
<gene>
    <name evidence="4" type="ORF">SAMN05216555_101397</name>
</gene>
<evidence type="ECO:0000256" key="3">
    <source>
        <dbReference type="SAM" id="MobiDB-lite"/>
    </source>
</evidence>
<dbReference type="PANTHER" id="PTHR32309:SF13">
    <property type="entry name" value="FERRIC ENTEROBACTIN TRANSPORT PROTEIN FEPE"/>
    <property type="match status" value="1"/>
</dbReference>
<name>A0A1G8IYR6_9MICC</name>